<organism evidence="3 4">
    <name type="scientific">Macaca fascicularis</name>
    <name type="common">Crab-eating macaque</name>
    <name type="synonym">Cynomolgus monkey</name>
    <dbReference type="NCBI Taxonomy" id="9541"/>
    <lineage>
        <taxon>Eukaryota</taxon>
        <taxon>Metazoa</taxon>
        <taxon>Chordata</taxon>
        <taxon>Craniata</taxon>
        <taxon>Vertebrata</taxon>
        <taxon>Euteleostomi</taxon>
        <taxon>Mammalia</taxon>
        <taxon>Eutheria</taxon>
        <taxon>Euarchontoglires</taxon>
        <taxon>Primates</taxon>
        <taxon>Haplorrhini</taxon>
        <taxon>Catarrhini</taxon>
        <taxon>Cercopithecidae</taxon>
        <taxon>Cercopithecinae</taxon>
        <taxon>Macaca</taxon>
    </lineage>
</organism>
<evidence type="ECO:0000313" key="3">
    <source>
        <dbReference type="Ensembl" id="ENSMFAP00000053525.1"/>
    </source>
</evidence>
<dbReference type="AlphaFoldDB" id="A0A7N9ICV5"/>
<sequence length="240" mass="26101">MASPQPSPALADKSTPEHDPAQAPGSSAQEVPEEEQPSQGAGGLPHHHRSAAPGLWGLPGLYSQEPSPGGAEVLFLISGILAITMKNFSKTYLKMLCLMANLISLFCVLSGLFVITKDLFLESPFESPIWRMHPNSTVHIQRLELALLCFTVLELFLPVPVAVTAWRGDRPSAKNDDACLVPNPPLHLTGLPVEPPPSYQSVIQQDTQHKQPQRIREVQQVSPDIWVVTDGAGIWTQTAN</sequence>
<proteinExistence type="predicted"/>
<reference evidence="3 4" key="1">
    <citation type="submission" date="2013-03" db="EMBL/GenBank/DDBJ databases">
        <authorList>
            <person name="Warren W."/>
            <person name="Wilson R.K."/>
        </authorList>
    </citation>
    <scope>NUCLEOTIDE SEQUENCE</scope>
</reference>
<dbReference type="Proteomes" id="UP000233100">
    <property type="component" value="Chromosome 14"/>
</dbReference>
<name>A0A7N9ICV5_MACFA</name>
<evidence type="ECO:0000313" key="4">
    <source>
        <dbReference type="Proteomes" id="UP000233100"/>
    </source>
</evidence>
<reference evidence="3" key="2">
    <citation type="submission" date="2025-08" db="UniProtKB">
        <authorList>
            <consortium name="Ensembl"/>
        </authorList>
    </citation>
    <scope>IDENTIFICATION</scope>
</reference>
<feature type="region of interest" description="Disordered" evidence="1">
    <location>
        <begin position="1"/>
        <end position="47"/>
    </location>
</feature>
<keyword evidence="2" id="KW-0812">Transmembrane</keyword>
<feature type="transmembrane region" description="Helical" evidence="2">
    <location>
        <begin position="96"/>
        <end position="115"/>
    </location>
</feature>
<evidence type="ECO:0000256" key="1">
    <source>
        <dbReference type="SAM" id="MobiDB-lite"/>
    </source>
</evidence>
<keyword evidence="2" id="KW-1133">Transmembrane helix</keyword>
<gene>
    <name evidence="3" type="primary">MS4A10</name>
</gene>
<feature type="transmembrane region" description="Helical" evidence="2">
    <location>
        <begin position="145"/>
        <end position="166"/>
    </location>
</feature>
<reference evidence="3" key="3">
    <citation type="submission" date="2025-09" db="UniProtKB">
        <authorList>
            <consortium name="Ensembl"/>
        </authorList>
    </citation>
    <scope>IDENTIFICATION</scope>
</reference>
<accession>A0A7N9ICV5</accession>
<keyword evidence="2" id="KW-0472">Membrane</keyword>
<dbReference type="GeneTree" id="ENSGT00390000010921"/>
<evidence type="ECO:0000256" key="2">
    <source>
        <dbReference type="SAM" id="Phobius"/>
    </source>
</evidence>
<keyword evidence="4" id="KW-1185">Reference proteome</keyword>
<protein>
    <submittedName>
        <fullName evidence="3">Membrane spanning 4-domains A10</fullName>
    </submittedName>
</protein>
<dbReference type="Ensembl" id="ENSMFAT00000088605.1">
    <property type="protein sequence ID" value="ENSMFAP00000053525.1"/>
    <property type="gene ID" value="ENSMFAG00000050089.1"/>
</dbReference>